<feature type="chain" id="PRO_5001529691" evidence="1">
    <location>
        <begin position="19"/>
        <end position="416"/>
    </location>
</feature>
<accession>A0A024GLU8</accession>
<evidence type="ECO:0000313" key="3">
    <source>
        <dbReference type="Proteomes" id="UP000053237"/>
    </source>
</evidence>
<dbReference type="AlphaFoldDB" id="A0A024GLU8"/>
<name>A0A024GLU8_9STRA</name>
<reference evidence="2 3" key="1">
    <citation type="submission" date="2012-05" db="EMBL/GenBank/DDBJ databases">
        <title>Recombination and specialization in a pathogen metapopulation.</title>
        <authorList>
            <person name="Gardiner A."/>
            <person name="Kemen E."/>
            <person name="Schultz-Larsen T."/>
            <person name="MacLean D."/>
            <person name="Van Oosterhout C."/>
            <person name="Jones J.D.G."/>
        </authorList>
    </citation>
    <scope>NUCLEOTIDE SEQUENCE [LARGE SCALE GENOMIC DNA]</scope>
    <source>
        <strain evidence="2 3">Ac Nc2</strain>
    </source>
</reference>
<evidence type="ECO:0000256" key="1">
    <source>
        <dbReference type="SAM" id="SignalP"/>
    </source>
</evidence>
<dbReference type="Gene3D" id="3.40.50.1000">
    <property type="entry name" value="HAD superfamily/HAD-like"/>
    <property type="match status" value="1"/>
</dbReference>
<protein>
    <submittedName>
        <fullName evidence="2">Uncharacterized protein</fullName>
    </submittedName>
</protein>
<evidence type="ECO:0000313" key="2">
    <source>
        <dbReference type="EMBL" id="CCI47312.1"/>
    </source>
</evidence>
<dbReference type="InterPro" id="IPR023214">
    <property type="entry name" value="HAD_sf"/>
</dbReference>
<gene>
    <name evidence="2" type="ORF">BN9_083190</name>
</gene>
<proteinExistence type="predicted"/>
<dbReference type="EMBL" id="CAIX01000164">
    <property type="protein sequence ID" value="CCI47312.1"/>
    <property type="molecule type" value="Genomic_DNA"/>
</dbReference>
<organism evidence="2 3">
    <name type="scientific">Albugo candida</name>
    <dbReference type="NCBI Taxonomy" id="65357"/>
    <lineage>
        <taxon>Eukaryota</taxon>
        <taxon>Sar</taxon>
        <taxon>Stramenopiles</taxon>
        <taxon>Oomycota</taxon>
        <taxon>Peronosporomycetes</taxon>
        <taxon>Albuginales</taxon>
        <taxon>Albuginaceae</taxon>
        <taxon>Albugo</taxon>
    </lineage>
</organism>
<keyword evidence="3" id="KW-1185">Reference proteome</keyword>
<keyword evidence="1" id="KW-0732">Signal</keyword>
<feature type="signal peptide" evidence="1">
    <location>
        <begin position="1"/>
        <end position="18"/>
    </location>
</feature>
<dbReference type="Proteomes" id="UP000053237">
    <property type="component" value="Unassembled WGS sequence"/>
</dbReference>
<comment type="caution">
    <text evidence="2">The sequence shown here is derived from an EMBL/GenBank/DDBJ whole genome shotgun (WGS) entry which is preliminary data.</text>
</comment>
<dbReference type="InParanoid" id="A0A024GLU8"/>
<sequence length="416" mass="47360">MALKQLIFGLLAFVCNRGSEKSFMTKIKGTGSEEFFEAFFKEISNDKPHTFAVFEMNAGLVNGTLEIPVAAWQVREFYFAFGHEDVKKSVELQGEDQDQDQGQKKSITFDDIVSAIESYFKQYNPKSTKEGPNRFKLNELGAYIALWMKELYRFMEDDSRKRECAHLLATIGRRLLYKMTLKDQKELLKSVLAKPFNGPMFHEYHHELIGWHPMPIRCPAAYEEQKMLVAALIDKGVTPYVISKMPKLYLEAMIEHSKLKIELQHTFGSITEAEIHGKGEDDVMADVLLGKVQAADGEGKMKIIEAKLEGRTADFASGASMSDFEMINHVLKKGGFALLQQDGTLEEELINLVEATNKNDKNIKQAHIQKVNWKGAKWALQKPEEGIKQWLKSAFFLQPRTNVLPHIYRAVFAIPT</sequence>